<protein>
    <submittedName>
        <fullName evidence="1">Uncharacterized protein</fullName>
    </submittedName>
</protein>
<keyword evidence="2" id="KW-1185">Reference proteome</keyword>
<dbReference type="eggNOG" id="ENOG502ZAFQ">
    <property type="taxonomic scope" value="Bacteria"/>
</dbReference>
<name>D5EXH5_XYLR2</name>
<dbReference type="Proteomes" id="UP000000927">
    <property type="component" value="Chromosome"/>
</dbReference>
<sequence>MYTVGATDYSTGWWAQFSKYYQIPEGGKWIAQFNLNINPSASNTYKNFAMIITNDEDRGAGNYKEYGAIRYDYQPSGNSEWGDYIDRSLASSDLEFATDTDTGVDKLGGKVTLTIDRTNGGLVVTMTNGVVTKTYNQTSALVNLNADASNGTIRAFLVPEGSYISWLGSTIEPIGGFTSKEDKQPLSMTLNGVPKKVLQGTEAADAFANVTATVQFEQGVSKEVTAKDLTFQAIPNMDQLGSKTLVAVYNKTYKGEAANPIIAYASFQVVDKMYTSIGATDNTTAFWGAHSENIKVGAKETFVSRFTNYTNGQNNWNNFCVVLCAADNSEYAVVRADNYGWGAGYENNAALELSGGQSDWGAWLKAMDGAKVTTYVTNHGNGSADVKAVMVGNNGVTYTQEYKGIKINSDDFYFRFTVDGSHLEFDDVVGAEDNSTAFWGAHSQDFNVPSGYTVSTRIKNFTNLQNNWNNFCVVLTSDGTNEYGVVRADNYGWGDSYGACTPSGGQSDWGAWLKAMDEAMVTVSVTNKGGSADVKCVMAGNDGKTYKQDYIGISPISSDLYFRFTVDGSHLIFE</sequence>
<dbReference type="HOGENOM" id="CLU_462198_0_0_10"/>
<dbReference type="STRING" id="264731.PRU_2671"/>
<proteinExistence type="predicted"/>
<accession>D5EXH5</accession>
<dbReference type="EMBL" id="CP002006">
    <property type="protein sequence ID" value="ADE81012.1"/>
    <property type="molecule type" value="Genomic_DNA"/>
</dbReference>
<dbReference type="AlphaFoldDB" id="D5EXH5"/>
<gene>
    <name evidence="1" type="ordered locus">PRU_2671</name>
</gene>
<evidence type="ECO:0000313" key="1">
    <source>
        <dbReference type="EMBL" id="ADE81012.1"/>
    </source>
</evidence>
<dbReference type="KEGG" id="pru:PRU_2671"/>
<evidence type="ECO:0000313" key="2">
    <source>
        <dbReference type="Proteomes" id="UP000000927"/>
    </source>
</evidence>
<organism evidence="1 2">
    <name type="scientific">Xylanibacter ruminicola (strain ATCC 19189 / DSM 19721 / CIP 105475 / JCM 8958 / 23)</name>
    <name type="common">Prevotella ruminicola</name>
    <dbReference type="NCBI Taxonomy" id="264731"/>
    <lineage>
        <taxon>Bacteria</taxon>
        <taxon>Pseudomonadati</taxon>
        <taxon>Bacteroidota</taxon>
        <taxon>Bacteroidia</taxon>
        <taxon>Bacteroidales</taxon>
        <taxon>Prevotellaceae</taxon>
        <taxon>Xylanibacter</taxon>
    </lineage>
</organism>
<reference evidence="1 2" key="1">
    <citation type="journal article" date="2010" name="Microb. Ecol.">
        <title>Comparative genome analysis of Prevotella ruminicola and Prevotella bryantii: insights into their environmental niche.</title>
        <authorList>
            <consortium name="North American Consortium for Rumen Bacteria"/>
            <person name="Purushe J."/>
            <person name="Fouts D.E."/>
            <person name="Morrison M."/>
            <person name="White B.A."/>
            <person name="Mackie R.I."/>
            <person name="Coutinho P.M."/>
            <person name="Henrissat B."/>
            <person name="Nelson K.E."/>
        </authorList>
    </citation>
    <scope>NUCLEOTIDE SEQUENCE [LARGE SCALE GENOMIC DNA]</scope>
    <source>
        <strain evidence="2">ATCC 19189 / JCM 8958 / 23</strain>
    </source>
</reference>